<protein>
    <submittedName>
        <fullName evidence="8">PTS IIA-like nitrogen-regulatory protein PtsN</fullName>
    </submittedName>
</protein>
<evidence type="ECO:0000256" key="2">
    <source>
        <dbReference type="ARBA" id="ARBA00022448"/>
    </source>
</evidence>
<evidence type="ECO:0000313" key="8">
    <source>
        <dbReference type="EMBL" id="AEW06624.1"/>
    </source>
</evidence>
<dbReference type="GO" id="GO:0008982">
    <property type="term" value="F:protein-N(PI)-phosphohistidine-sugar phosphotransferase activity"/>
    <property type="evidence" value="ECO:0007669"/>
    <property type="project" value="InterPro"/>
</dbReference>
<dbReference type="PROSITE" id="PS51094">
    <property type="entry name" value="PTS_EIIA_TYPE_2"/>
    <property type="match status" value="1"/>
</dbReference>
<dbReference type="Proteomes" id="UP000005439">
    <property type="component" value="Chromosome"/>
</dbReference>
<organism evidence="8 9">
    <name type="scientific">Sulfobacillus acidophilus (strain ATCC 700253 / DSM 10332 / NAL)</name>
    <dbReference type="NCBI Taxonomy" id="679936"/>
    <lineage>
        <taxon>Bacteria</taxon>
        <taxon>Bacillati</taxon>
        <taxon>Bacillota</taxon>
        <taxon>Clostridia</taxon>
        <taxon>Eubacteriales</taxon>
        <taxon>Clostridiales Family XVII. Incertae Sedis</taxon>
        <taxon>Sulfobacillus</taxon>
    </lineage>
</organism>
<evidence type="ECO:0000256" key="1">
    <source>
        <dbReference type="ARBA" id="ARBA00004496"/>
    </source>
</evidence>
<dbReference type="NCBIfam" id="TIGR00848">
    <property type="entry name" value="fruA"/>
    <property type="match status" value="1"/>
</dbReference>
<dbReference type="InterPro" id="IPR004715">
    <property type="entry name" value="PTS_IIA_fruc"/>
</dbReference>
<keyword evidence="6" id="KW-0598">Phosphotransferase system</keyword>
<dbReference type="PANTHER" id="PTHR47738:SF1">
    <property type="entry name" value="NITROGEN REGULATORY PROTEIN"/>
    <property type="match status" value="1"/>
</dbReference>
<dbReference type="SUPFAM" id="SSF55804">
    <property type="entry name" value="Phoshotransferase/anion transport protein"/>
    <property type="match status" value="1"/>
</dbReference>
<evidence type="ECO:0000256" key="6">
    <source>
        <dbReference type="ARBA" id="ARBA00022683"/>
    </source>
</evidence>
<evidence type="ECO:0000256" key="4">
    <source>
        <dbReference type="ARBA" id="ARBA00022597"/>
    </source>
</evidence>
<evidence type="ECO:0000259" key="7">
    <source>
        <dbReference type="PROSITE" id="PS51094"/>
    </source>
</evidence>
<name>G8U1L9_SULAD</name>
<dbReference type="AlphaFoldDB" id="G8U1L9"/>
<dbReference type="Gene3D" id="3.40.930.10">
    <property type="entry name" value="Mannitol-specific EII, Chain A"/>
    <property type="match status" value="1"/>
</dbReference>
<gene>
    <name evidence="8" type="ordered locus">Sulac_3178</name>
</gene>
<dbReference type="EMBL" id="CP003179">
    <property type="protein sequence ID" value="AEW06624.1"/>
    <property type="molecule type" value="Genomic_DNA"/>
</dbReference>
<dbReference type="GO" id="GO:0030295">
    <property type="term" value="F:protein kinase activator activity"/>
    <property type="evidence" value="ECO:0007669"/>
    <property type="project" value="TreeGrafter"/>
</dbReference>
<sequence length="146" mass="16026">MAPFIVQWEIPATSRDQVITQLVSTAAAHGRVHAIEPVVQEVIAREQAGSTGFGQGFAIPHGKSDAVQEPTVLFARLASPVDWQALDGQPVQFVFLILVPNTGSQEHLHMLAILARKLMHPEFVQDIRQATSPEALEAILHRELIQ</sequence>
<dbReference type="CDD" id="cd00211">
    <property type="entry name" value="PTS_IIA_fru"/>
    <property type="match status" value="1"/>
</dbReference>
<keyword evidence="9" id="KW-1185">Reference proteome</keyword>
<dbReference type="HOGENOM" id="CLU_072531_5_0_9"/>
<dbReference type="GO" id="GO:0005737">
    <property type="term" value="C:cytoplasm"/>
    <property type="evidence" value="ECO:0007669"/>
    <property type="project" value="UniProtKB-SubCell"/>
</dbReference>
<dbReference type="Pfam" id="PF00359">
    <property type="entry name" value="PTS_EIIA_2"/>
    <property type="match status" value="1"/>
</dbReference>
<accession>G8U1L9</accession>
<dbReference type="InterPro" id="IPR051541">
    <property type="entry name" value="PTS_SugarTrans_NitroReg"/>
</dbReference>
<dbReference type="PANTHER" id="PTHR47738">
    <property type="entry name" value="PTS SYSTEM FRUCTOSE-LIKE EIIA COMPONENT-RELATED"/>
    <property type="match status" value="1"/>
</dbReference>
<evidence type="ECO:0000313" key="9">
    <source>
        <dbReference type="Proteomes" id="UP000005439"/>
    </source>
</evidence>
<evidence type="ECO:0000256" key="5">
    <source>
        <dbReference type="ARBA" id="ARBA00022679"/>
    </source>
</evidence>
<dbReference type="KEGG" id="sap:Sulac_3178"/>
<dbReference type="InterPro" id="IPR002178">
    <property type="entry name" value="PTS_EIIA_type-2_dom"/>
</dbReference>
<reference evidence="8 9" key="2">
    <citation type="journal article" date="2012" name="Stand. Genomic Sci.">
        <title>Complete genome sequence of the moderately thermophilic mineral-sulfide-oxidizing firmicute Sulfobacillus acidophilus type strain (NAL(T)).</title>
        <authorList>
            <person name="Anderson I."/>
            <person name="Chertkov O."/>
            <person name="Chen A."/>
            <person name="Saunders E."/>
            <person name="Lapidus A."/>
            <person name="Nolan M."/>
            <person name="Lucas S."/>
            <person name="Hammon N."/>
            <person name="Deshpande S."/>
            <person name="Cheng J.F."/>
            <person name="Han C."/>
            <person name="Tapia R."/>
            <person name="Goodwin L.A."/>
            <person name="Pitluck S."/>
            <person name="Liolios K."/>
            <person name="Pagani I."/>
            <person name="Ivanova N."/>
            <person name="Mikhailova N."/>
            <person name="Pati A."/>
            <person name="Palaniappan K."/>
            <person name="Land M."/>
            <person name="Pan C."/>
            <person name="Rohde M."/>
            <person name="Pukall R."/>
            <person name="Goker M."/>
            <person name="Detter J.C."/>
            <person name="Woyke T."/>
            <person name="Bristow J."/>
            <person name="Eisen J.A."/>
            <person name="Markowitz V."/>
            <person name="Hugenholtz P."/>
            <person name="Kyrpides N.C."/>
            <person name="Klenk H.P."/>
            <person name="Mavromatis K."/>
        </authorList>
    </citation>
    <scope>NUCLEOTIDE SEQUENCE [LARGE SCALE GENOMIC DNA]</scope>
    <source>
        <strain evidence="9">ATCC 700253 / DSM 10332 / NAL</strain>
    </source>
</reference>
<keyword evidence="4" id="KW-0762">Sugar transport</keyword>
<dbReference type="GO" id="GO:0009401">
    <property type="term" value="P:phosphoenolpyruvate-dependent sugar phosphotransferase system"/>
    <property type="evidence" value="ECO:0007669"/>
    <property type="project" value="UniProtKB-KW"/>
</dbReference>
<dbReference type="FunFam" id="3.40.930.10:FF:000009">
    <property type="entry name" value="PTS system, fructose specific IIABC component"/>
    <property type="match status" value="1"/>
</dbReference>
<keyword evidence="5" id="KW-0808">Transferase</keyword>
<dbReference type="PATRIC" id="fig|679936.5.peg.3287"/>
<reference evidence="9" key="1">
    <citation type="submission" date="2011-12" db="EMBL/GenBank/DDBJ databases">
        <title>The complete genome of chromosome of Sulfobacillus acidophilus DSM 10332.</title>
        <authorList>
            <person name="Lucas S."/>
            <person name="Han J."/>
            <person name="Lapidus A."/>
            <person name="Bruce D."/>
            <person name="Goodwin L."/>
            <person name="Pitluck S."/>
            <person name="Peters L."/>
            <person name="Kyrpides N."/>
            <person name="Mavromatis K."/>
            <person name="Ivanova N."/>
            <person name="Mikhailova N."/>
            <person name="Chertkov O."/>
            <person name="Saunders E."/>
            <person name="Detter J.C."/>
            <person name="Tapia R."/>
            <person name="Han C."/>
            <person name="Land M."/>
            <person name="Hauser L."/>
            <person name="Markowitz V."/>
            <person name="Cheng J.-F."/>
            <person name="Hugenholtz P."/>
            <person name="Woyke T."/>
            <person name="Wu D."/>
            <person name="Pukall R."/>
            <person name="Gehrich-Schroeter G."/>
            <person name="Schneider S."/>
            <person name="Klenk H.-P."/>
            <person name="Eisen J.A."/>
        </authorList>
    </citation>
    <scope>NUCLEOTIDE SEQUENCE [LARGE SCALE GENOMIC DNA]</scope>
    <source>
        <strain evidence="9">ATCC 700253 / DSM 10332 / NAL</strain>
    </source>
</reference>
<dbReference type="InterPro" id="IPR016152">
    <property type="entry name" value="PTrfase/Anion_transptr"/>
</dbReference>
<keyword evidence="2" id="KW-0813">Transport</keyword>
<dbReference type="STRING" id="679936.Sulac_3178"/>
<keyword evidence="3" id="KW-0597">Phosphoprotein</keyword>
<feature type="domain" description="PTS EIIA type-2" evidence="7">
    <location>
        <begin position="1"/>
        <end position="143"/>
    </location>
</feature>
<dbReference type="GO" id="GO:0016020">
    <property type="term" value="C:membrane"/>
    <property type="evidence" value="ECO:0007669"/>
    <property type="project" value="InterPro"/>
</dbReference>
<evidence type="ECO:0000256" key="3">
    <source>
        <dbReference type="ARBA" id="ARBA00022553"/>
    </source>
</evidence>
<proteinExistence type="predicted"/>
<comment type="subcellular location">
    <subcellularLocation>
        <location evidence="1">Cytoplasm</location>
    </subcellularLocation>
</comment>